<gene>
    <name evidence="1" type="ORF">ETEE_2651</name>
</gene>
<proteinExistence type="predicted"/>
<organism evidence="1 2">
    <name type="scientific">Edwardsiella anguillarum ET080813</name>
    <dbReference type="NCBI Taxonomy" id="667120"/>
    <lineage>
        <taxon>Bacteria</taxon>
        <taxon>Pseudomonadati</taxon>
        <taxon>Pseudomonadota</taxon>
        <taxon>Gammaproteobacteria</taxon>
        <taxon>Enterobacterales</taxon>
        <taxon>Hafniaceae</taxon>
        <taxon>Edwardsiella</taxon>
    </lineage>
</organism>
<accession>A0A076LKW9</accession>
<sequence length="54" mass="5680">MYMVQSLQCGRGQEKGIGASRLTPQAGSFYAGINATGYASSRERPGCQAALALR</sequence>
<evidence type="ECO:0000313" key="2">
    <source>
        <dbReference type="Proteomes" id="UP000028681"/>
    </source>
</evidence>
<protein>
    <submittedName>
        <fullName evidence="1">Sea20</fullName>
    </submittedName>
</protein>
<reference evidence="1 2" key="1">
    <citation type="journal article" date="2012" name="PLoS ONE">
        <title>Edwardsiella comparative phylogenomics reveal the new intra/inter-species taxonomic relationships, virulence evolution and niche adaptation mechanisms.</title>
        <authorList>
            <person name="Yang M."/>
            <person name="Lv Y."/>
            <person name="Xiao J."/>
            <person name="Wu H."/>
            <person name="Zheng H."/>
            <person name="Liu Q."/>
            <person name="Zhang Y."/>
            <person name="Wang Q."/>
        </authorList>
    </citation>
    <scope>NUCLEOTIDE SEQUENCE [LARGE SCALE GENOMIC DNA]</scope>
    <source>
        <strain evidence="2">080813</strain>
    </source>
</reference>
<dbReference type="HOGENOM" id="CLU_3042953_0_0_6"/>
<name>A0A076LKW9_9GAMM</name>
<dbReference type="Proteomes" id="UP000028681">
    <property type="component" value="Chromosome"/>
</dbReference>
<evidence type="ECO:0000313" key="1">
    <source>
        <dbReference type="EMBL" id="AIJ09085.1"/>
    </source>
</evidence>
<dbReference type="AlphaFoldDB" id="A0A076LKW9"/>
<dbReference type="KEGG" id="ete:ETEE_2651"/>
<dbReference type="EMBL" id="CP006664">
    <property type="protein sequence ID" value="AIJ09085.1"/>
    <property type="molecule type" value="Genomic_DNA"/>
</dbReference>